<dbReference type="AlphaFoldDB" id="A0AAN6KYB1"/>
<accession>A0AAN6KYB1</accession>
<evidence type="ECO:0000313" key="4">
    <source>
        <dbReference type="Proteomes" id="UP001175353"/>
    </source>
</evidence>
<comment type="caution">
    <text evidence="3">The sequence shown here is derived from an EMBL/GenBank/DDBJ whole genome shotgun (WGS) entry which is preliminary data.</text>
</comment>
<dbReference type="InterPro" id="IPR036409">
    <property type="entry name" value="Aldolase_II/adducin_N_sf"/>
</dbReference>
<dbReference type="FunFam" id="3.40.225.10:FF:000009">
    <property type="entry name" value="Class II aldolase/adducin N-terminal"/>
    <property type="match status" value="1"/>
</dbReference>
<keyword evidence="4" id="KW-1185">Reference proteome</keyword>
<dbReference type="SMART" id="SM01007">
    <property type="entry name" value="Aldolase_II"/>
    <property type="match status" value="1"/>
</dbReference>
<reference evidence="3" key="1">
    <citation type="submission" date="2023-06" db="EMBL/GenBank/DDBJ databases">
        <title>Black Yeasts Isolated from many extreme environments.</title>
        <authorList>
            <person name="Coleine C."/>
            <person name="Stajich J.E."/>
            <person name="Selbmann L."/>
        </authorList>
    </citation>
    <scope>NUCLEOTIDE SEQUENCE</scope>
    <source>
        <strain evidence="3">CCFEE 5200</strain>
    </source>
</reference>
<feature type="compositionally biased region" description="Basic and acidic residues" evidence="1">
    <location>
        <begin position="351"/>
        <end position="367"/>
    </location>
</feature>
<dbReference type="InterPro" id="IPR051017">
    <property type="entry name" value="Aldolase-II_Adducin_sf"/>
</dbReference>
<name>A0AAN6KYB1_9PEZI</name>
<sequence>MAPSAIETVTQPIDQLTGDERARQLRKTAGDRPLDRFTYGPHPISGNQTDAVKQVRIPTFTNPLDERAFRKLHAAACIRWLGLNGYNNEGAGGHITVRDPIKPDHFWINPFCKSFKYMKPDDLCLVDEEGIVQPEGNMHAINPAGFAIHAAVHQARPDVIAAVHCHSLPTKAFSALGCKLEPINQDACRFYEDHAVYENFGGIVLAHEEGRRLAKALGEKKAVILQNHGILTVAKSVDAATYLFGAMDRCIEAQLLADAAAGGRGTKTIKIDHEEAEYTRRVYTDEMEYNMFQSCFEDIVRESRGELSMLSGGERNGYDSFPRAWACPTPPAAPQVPAKAQEAVPSSVEHQLPDSIHDTGSNKETGKVSHATGESKVPKALQEGLPASIEKIVPNSIHDTSGAKFPDGSVGK</sequence>
<proteinExistence type="predicted"/>
<dbReference type="InterPro" id="IPR001303">
    <property type="entry name" value="Aldolase_II/adducin_N"/>
</dbReference>
<feature type="domain" description="Class II aldolase/adducin N-terminal" evidence="2">
    <location>
        <begin position="72"/>
        <end position="255"/>
    </location>
</feature>
<feature type="region of interest" description="Disordered" evidence="1">
    <location>
        <begin position="346"/>
        <end position="412"/>
    </location>
</feature>
<dbReference type="NCBIfam" id="NF004855">
    <property type="entry name" value="PRK06208.1"/>
    <property type="match status" value="1"/>
</dbReference>
<feature type="compositionally biased region" description="Basic and acidic residues" evidence="1">
    <location>
        <begin position="26"/>
        <end position="35"/>
    </location>
</feature>
<dbReference type="PANTHER" id="PTHR10672:SF39">
    <property type="entry name" value="CLASS II ALDOLASE_ADDUCIN N-TERMINAL DOMAIN-CONTAINING PROTEIN"/>
    <property type="match status" value="1"/>
</dbReference>
<evidence type="ECO:0000259" key="2">
    <source>
        <dbReference type="SMART" id="SM01007"/>
    </source>
</evidence>
<protein>
    <recommendedName>
        <fullName evidence="2">Class II aldolase/adducin N-terminal domain-containing protein</fullName>
    </recommendedName>
</protein>
<organism evidence="3 4">
    <name type="scientific">Friedmanniomyces endolithicus</name>
    <dbReference type="NCBI Taxonomy" id="329885"/>
    <lineage>
        <taxon>Eukaryota</taxon>
        <taxon>Fungi</taxon>
        <taxon>Dikarya</taxon>
        <taxon>Ascomycota</taxon>
        <taxon>Pezizomycotina</taxon>
        <taxon>Dothideomycetes</taxon>
        <taxon>Dothideomycetidae</taxon>
        <taxon>Mycosphaerellales</taxon>
        <taxon>Teratosphaeriaceae</taxon>
        <taxon>Friedmanniomyces</taxon>
    </lineage>
</organism>
<dbReference type="GO" id="GO:0005856">
    <property type="term" value="C:cytoskeleton"/>
    <property type="evidence" value="ECO:0007669"/>
    <property type="project" value="TreeGrafter"/>
</dbReference>
<dbReference type="Gene3D" id="3.40.225.10">
    <property type="entry name" value="Class II aldolase/adducin N-terminal domain"/>
    <property type="match status" value="1"/>
</dbReference>
<dbReference type="GO" id="GO:0051015">
    <property type="term" value="F:actin filament binding"/>
    <property type="evidence" value="ECO:0007669"/>
    <property type="project" value="TreeGrafter"/>
</dbReference>
<dbReference type="EMBL" id="JAUJLE010000022">
    <property type="protein sequence ID" value="KAK1005579.1"/>
    <property type="molecule type" value="Genomic_DNA"/>
</dbReference>
<evidence type="ECO:0000313" key="3">
    <source>
        <dbReference type="EMBL" id="KAK1005579.1"/>
    </source>
</evidence>
<dbReference type="SUPFAM" id="SSF53639">
    <property type="entry name" value="AraD/HMP-PK domain-like"/>
    <property type="match status" value="1"/>
</dbReference>
<feature type="region of interest" description="Disordered" evidence="1">
    <location>
        <begin position="26"/>
        <end position="45"/>
    </location>
</feature>
<evidence type="ECO:0000256" key="1">
    <source>
        <dbReference type="SAM" id="MobiDB-lite"/>
    </source>
</evidence>
<dbReference type="PANTHER" id="PTHR10672">
    <property type="entry name" value="ADDUCIN"/>
    <property type="match status" value="1"/>
</dbReference>
<gene>
    <name evidence="3" type="ORF">LTR91_004000</name>
</gene>
<dbReference type="Pfam" id="PF00596">
    <property type="entry name" value="Aldolase_II"/>
    <property type="match status" value="1"/>
</dbReference>
<dbReference type="Proteomes" id="UP001175353">
    <property type="component" value="Unassembled WGS sequence"/>
</dbReference>